<gene>
    <name evidence="2" type="ORF">SY85_16635</name>
</gene>
<dbReference type="Proteomes" id="UP000077177">
    <property type="component" value="Chromosome"/>
</dbReference>
<dbReference type="AlphaFoldDB" id="A0A172TXZ3"/>
<sequence length="169" mass="19162">MDSLFQQKLEELPVDVSQQQAQWTALSQAMHRPSGLRAQLRKPWVKGLYMTVVALVPFGIFYLSKPSQLIESKADAYTPGSVTKSLMFLNKEEWSTQTNDVHSNRQSLLQAETKEANRAVLPTAISTEKEKQLVTNEPSAKQKDSMRTAPSKQEKPATKKTDSTYIYWQ</sequence>
<reference evidence="3" key="1">
    <citation type="submission" date="2015-01" db="EMBL/GenBank/DDBJ databases">
        <title>Flavisolibacter sp./LCS9/ whole genome sequencing.</title>
        <authorList>
            <person name="Kim M.K."/>
            <person name="Srinivasan S."/>
            <person name="Lee J.-J."/>
        </authorList>
    </citation>
    <scope>NUCLEOTIDE SEQUENCE [LARGE SCALE GENOMIC DNA]</scope>
    <source>
        <strain evidence="3">LCS9</strain>
    </source>
</reference>
<name>A0A172TXZ3_9BACT</name>
<protein>
    <submittedName>
        <fullName evidence="2">Uncharacterized protein</fullName>
    </submittedName>
</protein>
<evidence type="ECO:0000313" key="3">
    <source>
        <dbReference type="Proteomes" id="UP000077177"/>
    </source>
</evidence>
<dbReference type="KEGG" id="fla:SY85_16635"/>
<evidence type="ECO:0000313" key="2">
    <source>
        <dbReference type="EMBL" id="ANE51876.1"/>
    </source>
</evidence>
<reference evidence="2 3" key="2">
    <citation type="journal article" date="2016" name="Int. J. Syst. Evol. Microbiol.">
        <title>Flavisolibacter tropicus sp. nov., isolated from tropical soil.</title>
        <authorList>
            <person name="Lee J.J."/>
            <person name="Kang M.S."/>
            <person name="Kim G.S."/>
            <person name="Lee C.S."/>
            <person name="Lim S."/>
            <person name="Lee J."/>
            <person name="Roh S.H."/>
            <person name="Kang H."/>
            <person name="Ha J.M."/>
            <person name="Bae S."/>
            <person name="Jung H.Y."/>
            <person name="Kim M.K."/>
        </authorList>
    </citation>
    <scope>NUCLEOTIDE SEQUENCE [LARGE SCALE GENOMIC DNA]</scope>
    <source>
        <strain evidence="2 3">LCS9</strain>
    </source>
</reference>
<dbReference type="STRING" id="1492898.SY85_16635"/>
<feature type="region of interest" description="Disordered" evidence="1">
    <location>
        <begin position="126"/>
        <end position="169"/>
    </location>
</feature>
<proteinExistence type="predicted"/>
<keyword evidence="3" id="KW-1185">Reference proteome</keyword>
<dbReference type="EMBL" id="CP011390">
    <property type="protein sequence ID" value="ANE51876.1"/>
    <property type="molecule type" value="Genomic_DNA"/>
</dbReference>
<organism evidence="2 3">
    <name type="scientific">Flavisolibacter tropicus</name>
    <dbReference type="NCBI Taxonomy" id="1492898"/>
    <lineage>
        <taxon>Bacteria</taxon>
        <taxon>Pseudomonadati</taxon>
        <taxon>Bacteroidota</taxon>
        <taxon>Chitinophagia</taxon>
        <taxon>Chitinophagales</taxon>
        <taxon>Chitinophagaceae</taxon>
        <taxon>Flavisolibacter</taxon>
    </lineage>
</organism>
<evidence type="ECO:0000256" key="1">
    <source>
        <dbReference type="SAM" id="MobiDB-lite"/>
    </source>
</evidence>
<feature type="compositionally biased region" description="Basic and acidic residues" evidence="1">
    <location>
        <begin position="140"/>
        <end position="162"/>
    </location>
</feature>
<accession>A0A172TXZ3</accession>